<dbReference type="KEGG" id="ato:CIW82_17400"/>
<dbReference type="Pfam" id="PF13372">
    <property type="entry name" value="Alginate_exp"/>
    <property type="match status" value="1"/>
</dbReference>
<accession>A0A291PL60</accession>
<dbReference type="AlphaFoldDB" id="A0A291PL60"/>
<feature type="region of interest" description="Disordered" evidence="1">
    <location>
        <begin position="133"/>
        <end position="175"/>
    </location>
</feature>
<evidence type="ECO:0000259" key="2">
    <source>
        <dbReference type="Pfam" id="PF13372"/>
    </source>
</evidence>
<dbReference type="Proteomes" id="UP000220394">
    <property type="component" value="Chromosome"/>
</dbReference>
<dbReference type="EMBL" id="CP022699">
    <property type="protein sequence ID" value="ATJ92182.1"/>
    <property type="molecule type" value="Genomic_DNA"/>
</dbReference>
<feature type="region of interest" description="Disordered" evidence="1">
    <location>
        <begin position="31"/>
        <end position="65"/>
    </location>
</feature>
<proteinExistence type="predicted"/>
<feature type="domain" description="Alginate export" evidence="2">
    <location>
        <begin position="465"/>
        <end position="653"/>
    </location>
</feature>
<evidence type="ECO:0000256" key="1">
    <source>
        <dbReference type="SAM" id="MobiDB-lite"/>
    </source>
</evidence>
<protein>
    <recommendedName>
        <fullName evidence="2">Alginate export domain-containing protein</fullName>
    </recommendedName>
</protein>
<reference evidence="3 4" key="1">
    <citation type="submission" date="2017-08" db="EMBL/GenBank/DDBJ databases">
        <title>Complete Genome Sequence of Acetobacter tropicalis Oregon-R-modENCODE STRAIN BDGP1, an acetic acid bacterium isolated from Drosophila melanogaster gut.</title>
        <authorList>
            <person name="Wan K.H."/>
            <person name="Yu C."/>
            <person name="Park S."/>
            <person name="Hammonds A.S."/>
            <person name="Booth B.W."/>
            <person name="Celniker S.E."/>
        </authorList>
    </citation>
    <scope>NUCLEOTIDE SEQUENCE [LARGE SCALE GENOMIC DNA]</scope>
    <source>
        <strain evidence="3 4">BDGP1</strain>
    </source>
</reference>
<name>A0A291PL60_9PROT</name>
<sequence>MNGLFRPPFLLFPRCLFLALSFSMHLRDLRPSGPEASGHTSDSRTGYPDRTEPVPSINKQKYGTALSSKHVSSKLRTMENIGYAIPKKTFWSVMSSSLTPAPLTSFGFLAAMACIPVAAHAAHAPETAPNAAIMQHPHTPTSHPASKTSTLADPHGTTPEHEHPEPMKKPGFWDNMLLPPLTSRPEAYGQPQSLELKPLPSALLHQGPWGVFNANTGAAAGFGTVGYYAVSRWAEDWSSLRNKRNRIDALDPLKYIPFNDSGSIYLSLSGNFRHHGFYDQKAGFGTLRTSPAYRSNLRWNAGADLHLGEHVRLYGELMSAQAGGINYFGYAGGRWRSKLDAQQAFVEVRGHMLGATMGAMVGRMTFLDAPPYVTAGAVYPTLPYSWNGLRGYAFWKRFRFDIFDLSLTNNAPPVAFHDQVGWRSRLFGAYTSYALPNFKFMNRNSQVFVDTFYLGYLLASNPIAARQGTIAGSTHRDTPGMRLWGNAGPIEFSLGGMWQGGEFRPANNGRTRPVSAYSFNATVSWRFANWWGRPAIGIQADDISGGDTRKSQTSSWGNFLSPYVPSAYYLDLSTYIGNSNLIDVGPIATIATSRNTSLLMKVPVIWRSSVHDAIYSNPTAPYSFRPSGAYTATMPQASFTWRATRHVTFSIDGEYAFASKSLIKAGASSGAFVQTNLELTF</sequence>
<feature type="compositionally biased region" description="Polar residues" evidence="1">
    <location>
        <begin position="138"/>
        <end position="151"/>
    </location>
</feature>
<evidence type="ECO:0000313" key="4">
    <source>
        <dbReference type="Proteomes" id="UP000220394"/>
    </source>
</evidence>
<gene>
    <name evidence="3" type="ORF">CIW82_17400</name>
</gene>
<evidence type="ECO:0000313" key="3">
    <source>
        <dbReference type="EMBL" id="ATJ92182.1"/>
    </source>
</evidence>
<organism evidence="3 4">
    <name type="scientific">Acetobacter tropicalis</name>
    <dbReference type="NCBI Taxonomy" id="104102"/>
    <lineage>
        <taxon>Bacteria</taxon>
        <taxon>Pseudomonadati</taxon>
        <taxon>Pseudomonadota</taxon>
        <taxon>Alphaproteobacteria</taxon>
        <taxon>Acetobacterales</taxon>
        <taxon>Acetobacteraceae</taxon>
        <taxon>Acetobacter</taxon>
    </lineage>
</organism>
<dbReference type="InterPro" id="IPR025388">
    <property type="entry name" value="Alginate_export_dom"/>
</dbReference>
<feature type="compositionally biased region" description="Basic and acidic residues" evidence="1">
    <location>
        <begin position="158"/>
        <end position="168"/>
    </location>
</feature>